<comment type="caution">
    <text evidence="3">The sequence shown here is derived from an EMBL/GenBank/DDBJ whole genome shotgun (WGS) entry which is preliminary data.</text>
</comment>
<name>A0A3A8JBJ7_9BACT</name>
<feature type="domain" description="Hemerythrin-like" evidence="2">
    <location>
        <begin position="3"/>
        <end position="118"/>
    </location>
</feature>
<evidence type="ECO:0000256" key="1">
    <source>
        <dbReference type="SAM" id="MobiDB-lite"/>
    </source>
</evidence>
<evidence type="ECO:0000313" key="4">
    <source>
        <dbReference type="Proteomes" id="UP000268094"/>
    </source>
</evidence>
<reference evidence="4" key="1">
    <citation type="submission" date="2018-09" db="EMBL/GenBank/DDBJ databases">
        <authorList>
            <person name="Livingstone P.G."/>
            <person name="Whitworth D.E."/>
        </authorList>
    </citation>
    <scope>NUCLEOTIDE SEQUENCE [LARGE SCALE GENOMIC DNA]</scope>
    <source>
        <strain evidence="4">CA054A</strain>
    </source>
</reference>
<protein>
    <submittedName>
        <fullName evidence="3">Hemerythrin domain-containing protein</fullName>
    </submittedName>
</protein>
<dbReference type="RefSeq" id="WP_120541727.1">
    <property type="nucleotide sequence ID" value="NZ_RAVZ01000107.1"/>
</dbReference>
<evidence type="ECO:0000259" key="2">
    <source>
        <dbReference type="Pfam" id="PF01814"/>
    </source>
</evidence>
<feature type="region of interest" description="Disordered" evidence="1">
    <location>
        <begin position="141"/>
        <end position="162"/>
    </location>
</feature>
<dbReference type="PANTHER" id="PTHR35585">
    <property type="entry name" value="HHE DOMAIN PROTEIN (AFU_ORTHOLOGUE AFUA_4G00730)"/>
    <property type="match status" value="1"/>
</dbReference>
<feature type="compositionally biased region" description="Basic and acidic residues" evidence="1">
    <location>
        <begin position="146"/>
        <end position="162"/>
    </location>
</feature>
<organism evidence="3 4">
    <name type="scientific">Corallococcus terminator</name>
    <dbReference type="NCBI Taxonomy" id="2316733"/>
    <lineage>
        <taxon>Bacteria</taxon>
        <taxon>Pseudomonadati</taxon>
        <taxon>Myxococcota</taxon>
        <taxon>Myxococcia</taxon>
        <taxon>Myxococcales</taxon>
        <taxon>Cystobacterineae</taxon>
        <taxon>Myxococcaceae</taxon>
        <taxon>Corallococcus</taxon>
    </lineage>
</organism>
<proteinExistence type="predicted"/>
<dbReference type="PANTHER" id="PTHR35585:SF1">
    <property type="entry name" value="HHE DOMAIN PROTEIN (AFU_ORTHOLOGUE AFUA_4G00730)"/>
    <property type="match status" value="1"/>
</dbReference>
<dbReference type="Proteomes" id="UP000268094">
    <property type="component" value="Unassembled WGS sequence"/>
</dbReference>
<sequence>MNALELLKQQHEEVSKLFKRYEKLKDHDDEQRQEIFEQVADRLGAHAKIEELYFYPALKKEDTEDELREAVEEHLVVKRLIADLLDMEADDEEFDAKMKVLQENVEHHVEEEEKELFKSARKLMTKEQLEDLGVQMEEEFDSLMEGEPRMDVPEETDRAAPI</sequence>
<accession>A0A3A8JBJ7</accession>
<evidence type="ECO:0000313" key="3">
    <source>
        <dbReference type="EMBL" id="RKG86853.1"/>
    </source>
</evidence>
<dbReference type="EMBL" id="RAVZ01000107">
    <property type="protein sequence ID" value="RKG86853.1"/>
    <property type="molecule type" value="Genomic_DNA"/>
</dbReference>
<gene>
    <name evidence="3" type="ORF">D7V88_17195</name>
</gene>
<dbReference type="InterPro" id="IPR012312">
    <property type="entry name" value="Hemerythrin-like"/>
</dbReference>
<dbReference type="Pfam" id="PF01814">
    <property type="entry name" value="Hemerythrin"/>
    <property type="match status" value="1"/>
</dbReference>
<keyword evidence="4" id="KW-1185">Reference proteome</keyword>
<dbReference type="Gene3D" id="1.20.120.520">
    <property type="entry name" value="nmb1532 protein domain like"/>
    <property type="match status" value="1"/>
</dbReference>
<dbReference type="AlphaFoldDB" id="A0A3A8JBJ7"/>
<dbReference type="OrthoDB" id="5514036at2"/>